<dbReference type="PANTHER" id="PTHR24567:SF68">
    <property type="entry name" value="DNA-BINDING TRANSCRIPTIONAL DUAL REGULATOR CRP"/>
    <property type="match status" value="1"/>
</dbReference>
<dbReference type="Pfam" id="PF00027">
    <property type="entry name" value="cNMP_binding"/>
    <property type="match status" value="1"/>
</dbReference>
<evidence type="ECO:0000313" key="6">
    <source>
        <dbReference type="EMBL" id="MFC5293710.1"/>
    </source>
</evidence>
<evidence type="ECO:0000256" key="1">
    <source>
        <dbReference type="ARBA" id="ARBA00023015"/>
    </source>
</evidence>
<dbReference type="Pfam" id="PF13545">
    <property type="entry name" value="HTH_Crp_2"/>
    <property type="match status" value="1"/>
</dbReference>
<keyword evidence="3" id="KW-0804">Transcription</keyword>
<dbReference type="Gene3D" id="2.60.120.10">
    <property type="entry name" value="Jelly Rolls"/>
    <property type="match status" value="1"/>
</dbReference>
<dbReference type="SMART" id="SM00100">
    <property type="entry name" value="cNMP"/>
    <property type="match status" value="1"/>
</dbReference>
<dbReference type="InterPro" id="IPR036390">
    <property type="entry name" value="WH_DNA-bd_sf"/>
</dbReference>
<dbReference type="InterPro" id="IPR012318">
    <property type="entry name" value="HTH_CRP"/>
</dbReference>
<keyword evidence="2" id="KW-0238">DNA-binding</keyword>
<comment type="caution">
    <text evidence="6">The sequence shown here is derived from an EMBL/GenBank/DDBJ whole genome shotgun (WGS) entry which is preliminary data.</text>
</comment>
<dbReference type="Proteomes" id="UP001595976">
    <property type="component" value="Unassembled WGS sequence"/>
</dbReference>
<evidence type="ECO:0000256" key="2">
    <source>
        <dbReference type="ARBA" id="ARBA00023125"/>
    </source>
</evidence>
<dbReference type="Gene3D" id="1.10.10.10">
    <property type="entry name" value="Winged helix-like DNA-binding domain superfamily/Winged helix DNA-binding domain"/>
    <property type="match status" value="1"/>
</dbReference>
<protein>
    <submittedName>
        <fullName evidence="6">Crp/Fnr family transcriptional regulator</fullName>
    </submittedName>
</protein>
<accession>A0ABW0F5I3</accession>
<evidence type="ECO:0000259" key="5">
    <source>
        <dbReference type="PROSITE" id="PS51063"/>
    </source>
</evidence>
<evidence type="ECO:0000256" key="3">
    <source>
        <dbReference type="ARBA" id="ARBA00023163"/>
    </source>
</evidence>
<dbReference type="PROSITE" id="PS50042">
    <property type="entry name" value="CNMP_BINDING_3"/>
    <property type="match status" value="1"/>
</dbReference>
<dbReference type="PROSITE" id="PS51063">
    <property type="entry name" value="HTH_CRP_2"/>
    <property type="match status" value="1"/>
</dbReference>
<evidence type="ECO:0000259" key="4">
    <source>
        <dbReference type="PROSITE" id="PS50042"/>
    </source>
</evidence>
<dbReference type="InterPro" id="IPR014710">
    <property type="entry name" value="RmlC-like_jellyroll"/>
</dbReference>
<name>A0ABW0F5I3_9HYPH</name>
<evidence type="ECO:0000313" key="7">
    <source>
        <dbReference type="Proteomes" id="UP001595976"/>
    </source>
</evidence>
<gene>
    <name evidence="6" type="ORF">ACFPK2_12000</name>
</gene>
<keyword evidence="7" id="KW-1185">Reference proteome</keyword>
<dbReference type="InterPro" id="IPR050397">
    <property type="entry name" value="Env_Response_Regulators"/>
</dbReference>
<dbReference type="SMART" id="SM00419">
    <property type="entry name" value="HTH_CRP"/>
    <property type="match status" value="1"/>
</dbReference>
<feature type="domain" description="Cyclic nucleotide-binding" evidence="4">
    <location>
        <begin position="14"/>
        <end position="134"/>
    </location>
</feature>
<keyword evidence="1" id="KW-0805">Transcription regulation</keyword>
<proteinExistence type="predicted"/>
<dbReference type="CDD" id="cd00038">
    <property type="entry name" value="CAP_ED"/>
    <property type="match status" value="1"/>
</dbReference>
<dbReference type="InterPro" id="IPR036388">
    <property type="entry name" value="WH-like_DNA-bd_sf"/>
</dbReference>
<dbReference type="InterPro" id="IPR000595">
    <property type="entry name" value="cNMP-bd_dom"/>
</dbReference>
<dbReference type="EMBL" id="JBHSLI010000004">
    <property type="protein sequence ID" value="MFC5293710.1"/>
    <property type="molecule type" value="Genomic_DNA"/>
</dbReference>
<dbReference type="RefSeq" id="WP_158445447.1">
    <property type="nucleotide sequence ID" value="NZ_JAOAOS010000004.1"/>
</dbReference>
<dbReference type="InterPro" id="IPR018490">
    <property type="entry name" value="cNMP-bd_dom_sf"/>
</dbReference>
<dbReference type="PANTHER" id="PTHR24567">
    <property type="entry name" value="CRP FAMILY TRANSCRIPTIONAL REGULATORY PROTEIN"/>
    <property type="match status" value="1"/>
</dbReference>
<reference evidence="7" key="1">
    <citation type="journal article" date="2019" name="Int. J. Syst. Evol. Microbiol.">
        <title>The Global Catalogue of Microorganisms (GCM) 10K type strain sequencing project: providing services to taxonomists for standard genome sequencing and annotation.</title>
        <authorList>
            <consortium name="The Broad Institute Genomics Platform"/>
            <consortium name="The Broad Institute Genome Sequencing Center for Infectious Disease"/>
            <person name="Wu L."/>
            <person name="Ma J."/>
        </authorList>
    </citation>
    <scope>NUCLEOTIDE SEQUENCE [LARGE SCALE GENOMIC DNA]</scope>
    <source>
        <strain evidence="7">CGMCC 1.15643</strain>
    </source>
</reference>
<dbReference type="SUPFAM" id="SSF46785">
    <property type="entry name" value="Winged helix' DNA-binding domain"/>
    <property type="match status" value="1"/>
</dbReference>
<feature type="domain" description="HTH crp-type" evidence="5">
    <location>
        <begin position="148"/>
        <end position="218"/>
    </location>
</feature>
<sequence length="225" mass="25103">MSIAPEELRAIASWSRDLSEAEFEEARRGIAFKSYGKNASICHVGDRLESWTGVAEGLVKMATTSKSGKSATLAGLRAGAWFGEGTVIKAEPRRYELVALRDTRLALMRRTTFLWLFEHSAAFNRFLVHQFNERLAQFISLAETERTLDSTGRLARNLAWLFNPILYPDLDRTLTISQEELGMLAGISRQMANQGLAKLAALGLIELGHGSVTIRDLERLARYEA</sequence>
<dbReference type="SUPFAM" id="SSF51206">
    <property type="entry name" value="cAMP-binding domain-like"/>
    <property type="match status" value="1"/>
</dbReference>
<organism evidence="6 7">
    <name type="scientific">Bosea minatitlanensis</name>
    <dbReference type="NCBI Taxonomy" id="128782"/>
    <lineage>
        <taxon>Bacteria</taxon>
        <taxon>Pseudomonadati</taxon>
        <taxon>Pseudomonadota</taxon>
        <taxon>Alphaproteobacteria</taxon>
        <taxon>Hyphomicrobiales</taxon>
        <taxon>Boseaceae</taxon>
        <taxon>Bosea</taxon>
    </lineage>
</organism>